<dbReference type="NCBIfam" id="TIGR01320">
    <property type="entry name" value="mal_quin_oxido"/>
    <property type="match status" value="1"/>
</dbReference>
<dbReference type="NCBIfam" id="NF003611">
    <property type="entry name" value="PRK05257.3-2"/>
    <property type="match status" value="1"/>
</dbReference>
<dbReference type="RefSeq" id="WP_041146518.1">
    <property type="nucleotide sequence ID" value="NZ_CP050508.1"/>
</dbReference>
<dbReference type="EMBL" id="LR134253">
    <property type="protein sequence ID" value="VED48358.1"/>
    <property type="molecule type" value="Genomic_DNA"/>
</dbReference>
<dbReference type="GO" id="GO:0006099">
    <property type="term" value="P:tricarboxylic acid cycle"/>
    <property type="evidence" value="ECO:0007669"/>
    <property type="project" value="UniProtKB-UniRule"/>
</dbReference>
<organism evidence="10 11">
    <name type="scientific">Raoultella terrigena</name>
    <name type="common">Klebsiella terrigena</name>
    <dbReference type="NCBI Taxonomy" id="577"/>
    <lineage>
        <taxon>Bacteria</taxon>
        <taxon>Pseudomonadati</taxon>
        <taxon>Pseudomonadota</taxon>
        <taxon>Gammaproteobacteria</taxon>
        <taxon>Enterobacterales</taxon>
        <taxon>Enterobacteriaceae</taxon>
        <taxon>Klebsiella/Raoultella group</taxon>
        <taxon>Raoultella</taxon>
    </lineage>
</organism>
<dbReference type="Pfam" id="PF06039">
    <property type="entry name" value="Mqo"/>
    <property type="match status" value="1"/>
</dbReference>
<dbReference type="PANTHER" id="PTHR43104:SF2">
    <property type="entry name" value="L-2-HYDROXYGLUTARATE DEHYDROGENASE, MITOCHONDRIAL"/>
    <property type="match status" value="1"/>
</dbReference>
<name>A0A1V2BQV0_RAOTE</name>
<dbReference type="Proteomes" id="UP000267630">
    <property type="component" value="Chromosome 3"/>
</dbReference>
<keyword evidence="5 9" id="KW-0816">Tricarboxylic acid cycle</keyword>
<protein>
    <recommendedName>
        <fullName evidence="9">Probable malate:quinone oxidoreductase</fullName>
        <ecNumber evidence="9">1.1.5.4</ecNumber>
    </recommendedName>
    <alternativeName>
        <fullName evidence="9">MQO</fullName>
    </alternativeName>
    <alternativeName>
        <fullName evidence="9">Malate dehydrogenase [quinone]</fullName>
    </alternativeName>
</protein>
<dbReference type="UniPathway" id="UPA00223">
    <property type="reaction ID" value="UER01008"/>
</dbReference>
<comment type="similarity">
    <text evidence="4 9">Belongs to the MQO family.</text>
</comment>
<dbReference type="NCBIfam" id="NF009875">
    <property type="entry name" value="PRK13339.1"/>
    <property type="match status" value="1"/>
</dbReference>
<comment type="cofactor">
    <cofactor evidence="2 9">
        <name>FAD</name>
        <dbReference type="ChEBI" id="CHEBI:57692"/>
    </cofactor>
</comment>
<dbReference type="InterPro" id="IPR036188">
    <property type="entry name" value="FAD/NAD-bd_sf"/>
</dbReference>
<accession>A0A1V2BQV0</accession>
<evidence type="ECO:0000256" key="9">
    <source>
        <dbReference type="HAMAP-Rule" id="MF_00212"/>
    </source>
</evidence>
<dbReference type="GeneID" id="57503788"/>
<reference evidence="10 11" key="1">
    <citation type="submission" date="2018-12" db="EMBL/GenBank/DDBJ databases">
        <authorList>
            <consortium name="Pathogen Informatics"/>
        </authorList>
    </citation>
    <scope>NUCLEOTIDE SEQUENCE [LARGE SCALE GENOMIC DNA]</scope>
    <source>
        <strain evidence="10 11">NCTC9997</strain>
    </source>
</reference>
<keyword evidence="7 9" id="KW-0274">FAD</keyword>
<dbReference type="AlphaFoldDB" id="A0A1V2BQV0"/>
<evidence type="ECO:0000313" key="10">
    <source>
        <dbReference type="EMBL" id="VED48358.1"/>
    </source>
</evidence>
<keyword evidence="8 9" id="KW-0560">Oxidoreductase</keyword>
<comment type="pathway">
    <text evidence="3 9">Carbohydrate metabolism; tricarboxylic acid cycle; oxaloacetate from (S)-malate (quinone route): step 1/1.</text>
</comment>
<dbReference type="GO" id="GO:0008924">
    <property type="term" value="F:L-malate dehydrogenase (quinone) activity"/>
    <property type="evidence" value="ECO:0007669"/>
    <property type="project" value="UniProtKB-UniRule"/>
</dbReference>
<dbReference type="GO" id="GO:0047545">
    <property type="term" value="F:(S)-2-hydroxyglutarate dehydrogenase activity"/>
    <property type="evidence" value="ECO:0007669"/>
    <property type="project" value="TreeGrafter"/>
</dbReference>
<evidence type="ECO:0000256" key="7">
    <source>
        <dbReference type="ARBA" id="ARBA00022827"/>
    </source>
</evidence>
<evidence type="ECO:0000256" key="1">
    <source>
        <dbReference type="ARBA" id="ARBA00001139"/>
    </source>
</evidence>
<evidence type="ECO:0000256" key="8">
    <source>
        <dbReference type="ARBA" id="ARBA00023002"/>
    </source>
</evidence>
<dbReference type="Gene3D" id="3.50.50.60">
    <property type="entry name" value="FAD/NAD(P)-binding domain"/>
    <property type="match status" value="1"/>
</dbReference>
<evidence type="ECO:0000256" key="4">
    <source>
        <dbReference type="ARBA" id="ARBA00006389"/>
    </source>
</evidence>
<keyword evidence="6 9" id="KW-0285">Flavoprotein</keyword>
<evidence type="ECO:0000256" key="5">
    <source>
        <dbReference type="ARBA" id="ARBA00022532"/>
    </source>
</evidence>
<dbReference type="HAMAP" id="MF_00212">
    <property type="entry name" value="MQO"/>
    <property type="match status" value="1"/>
</dbReference>
<evidence type="ECO:0000256" key="2">
    <source>
        <dbReference type="ARBA" id="ARBA00001974"/>
    </source>
</evidence>
<proteinExistence type="inferred from homology"/>
<keyword evidence="11" id="KW-1185">Reference proteome</keyword>
<dbReference type="InterPro" id="IPR006231">
    <property type="entry name" value="MQO"/>
</dbReference>
<dbReference type="SUPFAM" id="SSF51905">
    <property type="entry name" value="FAD/NAD(P)-binding domain"/>
    <property type="match status" value="1"/>
</dbReference>
<dbReference type="NCBIfam" id="NF003605">
    <property type="entry name" value="PRK05257.1-4"/>
    <property type="match status" value="1"/>
</dbReference>
<dbReference type="PANTHER" id="PTHR43104">
    <property type="entry name" value="L-2-HYDROXYGLUTARATE DEHYDROGENASE, MITOCHONDRIAL"/>
    <property type="match status" value="1"/>
</dbReference>
<gene>
    <name evidence="10" type="primary">mqo_1</name>
    <name evidence="9" type="synonym">mqo</name>
    <name evidence="10" type="ORF">NCTC9997_02004</name>
</gene>
<dbReference type="NCBIfam" id="NF003606">
    <property type="entry name" value="PRK05257.2-1"/>
    <property type="match status" value="1"/>
</dbReference>
<evidence type="ECO:0000256" key="6">
    <source>
        <dbReference type="ARBA" id="ARBA00022630"/>
    </source>
</evidence>
<evidence type="ECO:0000256" key="3">
    <source>
        <dbReference type="ARBA" id="ARBA00005012"/>
    </source>
</evidence>
<dbReference type="NCBIfam" id="NF003603">
    <property type="entry name" value="PRK05257.1-1"/>
    <property type="match status" value="1"/>
</dbReference>
<sequence>MKKKMAVPSSPAVGSNTPRTNTRHEQETDVLLIGGGIMSATLGTWLQELEPDWSITMVEQMSSVAEESSNGWNNAGTGHAALMELNYTPQTASGINIDKAVDINESFHISRQFWAHQVTRGILSKPKSFINSVPHMSFVWGEDNVNFLRARYAALQQSELFRGIRYSEDHQQIKEWAPLVMEGRDPQQKVAATRTEVGTDVNYGEITRQLIAGLQTHANFSLQLGTVVRRFKRNADKSWTVTLADANNRRQKRVIKAKFIFIGAGGAALTLLQETGIPQAKEYAGFPVGGQFLVCENPEVVNHHLAKVYGQAEVGAPPMSVPHIDTRIIDGKRVVLFGPFATFSTRFLKNGSLWDLLASTNTSNILPMLNVGLDNFDLVKYLISQVMQKDKDRHEALREYYPEANKGDWRLWQAGQRVQIIKRNGKKGVLRLGTEVVSDDEGTVAALLGASPGASTAAPIMLQLMETVFKDKVHSAAWQAKLKEIVPSYGLRLDGNSAAIEQALAWTSEVLQLRYEPVSVADKAPQAELKPLTDSKPIADIAL</sequence>
<comment type="catalytic activity">
    <reaction evidence="1 9">
        <text>(S)-malate + a quinone = a quinol + oxaloacetate</text>
        <dbReference type="Rhea" id="RHEA:46012"/>
        <dbReference type="ChEBI" id="CHEBI:15589"/>
        <dbReference type="ChEBI" id="CHEBI:16452"/>
        <dbReference type="ChEBI" id="CHEBI:24646"/>
        <dbReference type="ChEBI" id="CHEBI:132124"/>
        <dbReference type="EC" id="1.1.5.4"/>
    </reaction>
</comment>
<evidence type="ECO:0000313" key="11">
    <source>
        <dbReference type="Proteomes" id="UP000267630"/>
    </source>
</evidence>
<dbReference type="EC" id="1.1.5.4" evidence="9"/>